<sequence>MVLLYSTAVFAEASEDDAKQDQCKYDYERTLTHPGSLTFSCLYRLNCEGLKVTTDDERSMLENDYLTQLFLHKNPNMSLDEALISGLSFDPASVWVIREKRQDMIIPYPSFAVTFNSCADITSYDYLPSEKEQDEFRIRHPQTSNATENLRVFGEDKYEIAARILDQHTSPKIQINEFNIQPNEIRCNDGLDLYKHNGNIPVCVKPQTYEKLLERGFDLEPV</sequence>
<dbReference type="RefSeq" id="WP_179372261.1">
    <property type="nucleotide sequence ID" value="NZ_CP026995.1"/>
</dbReference>
<gene>
    <name evidence="1" type="ORF">C5F50_03170</name>
</gene>
<protein>
    <submittedName>
        <fullName evidence="1">Uncharacterized protein</fullName>
    </submittedName>
</protein>
<name>A0A7D5M791_9ARCH</name>
<keyword evidence="2" id="KW-1185">Reference proteome</keyword>
<evidence type="ECO:0000313" key="1">
    <source>
        <dbReference type="EMBL" id="QLH06190.1"/>
    </source>
</evidence>
<organism evidence="1 2">
    <name type="scientific">Nitrosopumilus ureiphilus</name>
    <dbReference type="NCBI Taxonomy" id="1470067"/>
    <lineage>
        <taxon>Archaea</taxon>
        <taxon>Nitrososphaerota</taxon>
        <taxon>Nitrososphaeria</taxon>
        <taxon>Nitrosopumilales</taxon>
        <taxon>Nitrosopumilaceae</taxon>
        <taxon>Nitrosopumilus</taxon>
    </lineage>
</organism>
<dbReference type="GeneID" id="56067038"/>
<dbReference type="AlphaFoldDB" id="A0A7D5M791"/>
<accession>A0A7D5M791</accession>
<dbReference type="Proteomes" id="UP000509478">
    <property type="component" value="Chromosome"/>
</dbReference>
<proteinExistence type="predicted"/>
<evidence type="ECO:0000313" key="2">
    <source>
        <dbReference type="Proteomes" id="UP000509478"/>
    </source>
</evidence>
<reference evidence="1 2" key="1">
    <citation type="submission" date="2018-02" db="EMBL/GenBank/DDBJ databases">
        <title>Complete genome of Nitrosopumilus ureaphilus PS0.</title>
        <authorList>
            <person name="Qin W."/>
            <person name="Zheng Y."/>
            <person name="Stahl D.A."/>
        </authorList>
    </citation>
    <scope>NUCLEOTIDE SEQUENCE [LARGE SCALE GENOMIC DNA]</scope>
    <source>
        <strain evidence="1 2">PS0</strain>
    </source>
</reference>
<dbReference type="KEGG" id="nue:C5F50_03170"/>
<dbReference type="EMBL" id="CP026995">
    <property type="protein sequence ID" value="QLH06190.1"/>
    <property type="molecule type" value="Genomic_DNA"/>
</dbReference>